<protein>
    <submittedName>
        <fullName evidence="2">Uncharacterized protein</fullName>
    </submittedName>
</protein>
<evidence type="ECO:0000256" key="1">
    <source>
        <dbReference type="SAM" id="Phobius"/>
    </source>
</evidence>
<comment type="caution">
    <text evidence="2">The sequence shown here is derived from an EMBL/GenBank/DDBJ whole genome shotgun (WGS) entry which is preliminary data.</text>
</comment>
<evidence type="ECO:0000313" key="3">
    <source>
        <dbReference type="Proteomes" id="UP001597510"/>
    </source>
</evidence>
<dbReference type="EMBL" id="JBHULC010000012">
    <property type="protein sequence ID" value="MFD2522058.1"/>
    <property type="molecule type" value="Genomic_DNA"/>
</dbReference>
<keyword evidence="1" id="KW-0472">Membrane</keyword>
<feature type="transmembrane region" description="Helical" evidence="1">
    <location>
        <begin position="39"/>
        <end position="64"/>
    </location>
</feature>
<organism evidence="2 3">
    <name type="scientific">Emticicia soli</name>
    <dbReference type="NCBI Taxonomy" id="2027878"/>
    <lineage>
        <taxon>Bacteria</taxon>
        <taxon>Pseudomonadati</taxon>
        <taxon>Bacteroidota</taxon>
        <taxon>Cytophagia</taxon>
        <taxon>Cytophagales</taxon>
        <taxon>Leadbetterellaceae</taxon>
        <taxon>Emticicia</taxon>
    </lineage>
</organism>
<keyword evidence="3" id="KW-1185">Reference proteome</keyword>
<dbReference type="RefSeq" id="WP_340239798.1">
    <property type="nucleotide sequence ID" value="NZ_JBBEWC010000015.1"/>
</dbReference>
<feature type="transmembrane region" description="Helical" evidence="1">
    <location>
        <begin position="6"/>
        <end position="30"/>
    </location>
</feature>
<name>A0ABW5J8Z3_9BACT</name>
<keyword evidence="1" id="KW-1133">Transmembrane helix</keyword>
<sequence>MKTCSLIANIIMLVILIPAAFGAMMSPFVFDSGATKRTWWIFGTLVALPILIISTQIISWVAYARHNYDFALKVSLVPVLDIFMIIFLFSVSSELK</sequence>
<accession>A0ABW5J8Z3</accession>
<reference evidence="3" key="1">
    <citation type="journal article" date="2019" name="Int. J. Syst. Evol. Microbiol.">
        <title>The Global Catalogue of Microorganisms (GCM) 10K type strain sequencing project: providing services to taxonomists for standard genome sequencing and annotation.</title>
        <authorList>
            <consortium name="The Broad Institute Genomics Platform"/>
            <consortium name="The Broad Institute Genome Sequencing Center for Infectious Disease"/>
            <person name="Wu L."/>
            <person name="Ma J."/>
        </authorList>
    </citation>
    <scope>NUCLEOTIDE SEQUENCE [LARGE SCALE GENOMIC DNA]</scope>
    <source>
        <strain evidence="3">KCTC 52344</strain>
    </source>
</reference>
<gene>
    <name evidence="2" type="ORF">ACFSR2_14255</name>
</gene>
<dbReference type="Proteomes" id="UP001597510">
    <property type="component" value="Unassembled WGS sequence"/>
</dbReference>
<keyword evidence="1" id="KW-0812">Transmembrane</keyword>
<evidence type="ECO:0000313" key="2">
    <source>
        <dbReference type="EMBL" id="MFD2522058.1"/>
    </source>
</evidence>
<proteinExistence type="predicted"/>
<feature type="transmembrane region" description="Helical" evidence="1">
    <location>
        <begin position="70"/>
        <end position="91"/>
    </location>
</feature>